<evidence type="ECO:0000259" key="7">
    <source>
        <dbReference type="Pfam" id="PF20684"/>
    </source>
</evidence>
<keyword evidence="3 6" id="KW-1133">Transmembrane helix</keyword>
<evidence type="ECO:0000256" key="1">
    <source>
        <dbReference type="ARBA" id="ARBA00004141"/>
    </source>
</evidence>
<feature type="transmembrane region" description="Helical" evidence="6">
    <location>
        <begin position="56"/>
        <end position="77"/>
    </location>
</feature>
<evidence type="ECO:0000313" key="8">
    <source>
        <dbReference type="EMBL" id="KIX94694.1"/>
    </source>
</evidence>
<feature type="transmembrane region" description="Helical" evidence="6">
    <location>
        <begin position="135"/>
        <end position="160"/>
    </location>
</feature>
<accession>A0A0D2JW16</accession>
<dbReference type="PANTHER" id="PTHR33048:SF129">
    <property type="entry name" value="INTEGRAL MEMBRANE PROTEIN-RELATED"/>
    <property type="match status" value="1"/>
</dbReference>
<protein>
    <recommendedName>
        <fullName evidence="7">Rhodopsin domain-containing protein</fullName>
    </recommendedName>
</protein>
<evidence type="ECO:0000256" key="5">
    <source>
        <dbReference type="ARBA" id="ARBA00038359"/>
    </source>
</evidence>
<sequence>MASSVRPQGWPLPNFDDPPKRGAPALFIVMCAVTATVVMLRLWSRYSITKSPGMDDALLVAGFLLSIGQTVAEYKALTTCGWNMHLWDVPLDRLEYVRLSAWLIELFFLLGNACVKISILLVYRKLSSRSHSIWFIRLTWAAIIFTIVYTFGLVLELLVICRPLSSYWQSYNPEFTGKYTCGNEQVPIVFSAAASAFSDIYASVLPMLWVRNLNLTSKQRFSLYALFSAGLLTAGIGIARMTYFVKVTTNYQLGPDTHDVTWYGWPTFALTDIEAHLAIICASAPALKALFQRLISPKMSSYLHVSTPTDTSDRAPSRGAQFQSCCAEHESRSKFYFKRTFKGFDATGRSQRTPSHSEELEHDIENLSLQTMTSNKPLTTPSSIV</sequence>
<dbReference type="InterPro" id="IPR049326">
    <property type="entry name" value="Rhodopsin_dom_fungi"/>
</dbReference>
<dbReference type="OrthoDB" id="5329176at2759"/>
<evidence type="ECO:0000256" key="4">
    <source>
        <dbReference type="ARBA" id="ARBA00023136"/>
    </source>
</evidence>
<comment type="similarity">
    <text evidence="5">Belongs to the SAT4 family.</text>
</comment>
<evidence type="ECO:0000256" key="3">
    <source>
        <dbReference type="ARBA" id="ARBA00022989"/>
    </source>
</evidence>
<gene>
    <name evidence="8" type="ORF">Z520_09740</name>
</gene>
<keyword evidence="9" id="KW-1185">Reference proteome</keyword>
<evidence type="ECO:0000313" key="9">
    <source>
        <dbReference type="Proteomes" id="UP000053411"/>
    </source>
</evidence>
<dbReference type="Proteomes" id="UP000053411">
    <property type="component" value="Unassembled WGS sequence"/>
</dbReference>
<feature type="domain" description="Rhodopsin" evidence="7">
    <location>
        <begin position="40"/>
        <end position="293"/>
    </location>
</feature>
<comment type="subcellular location">
    <subcellularLocation>
        <location evidence="1">Membrane</location>
        <topology evidence="1">Multi-pass membrane protein</topology>
    </subcellularLocation>
</comment>
<keyword evidence="4 6" id="KW-0472">Membrane</keyword>
<dbReference type="EMBL" id="KN848086">
    <property type="protein sequence ID" value="KIX94694.1"/>
    <property type="molecule type" value="Genomic_DNA"/>
</dbReference>
<dbReference type="InterPro" id="IPR052337">
    <property type="entry name" value="SAT4-like"/>
</dbReference>
<evidence type="ECO:0000256" key="6">
    <source>
        <dbReference type="SAM" id="Phobius"/>
    </source>
</evidence>
<dbReference type="Pfam" id="PF20684">
    <property type="entry name" value="Fung_rhodopsin"/>
    <property type="match status" value="1"/>
</dbReference>
<keyword evidence="2 6" id="KW-0812">Transmembrane</keyword>
<dbReference type="GeneID" id="27715486"/>
<name>A0A0D2JW16_9EURO</name>
<dbReference type="GO" id="GO:0016020">
    <property type="term" value="C:membrane"/>
    <property type="evidence" value="ECO:0007669"/>
    <property type="project" value="UniProtKB-SubCell"/>
</dbReference>
<dbReference type="RefSeq" id="XP_016628817.1">
    <property type="nucleotide sequence ID" value="XM_016780234.1"/>
</dbReference>
<feature type="transmembrane region" description="Helical" evidence="6">
    <location>
        <begin position="221"/>
        <end position="243"/>
    </location>
</feature>
<dbReference type="AlphaFoldDB" id="A0A0D2JW16"/>
<feature type="transmembrane region" description="Helical" evidence="6">
    <location>
        <begin position="23"/>
        <end position="44"/>
    </location>
</feature>
<dbReference type="VEuPathDB" id="FungiDB:Z520_09740"/>
<proteinExistence type="inferred from homology"/>
<feature type="transmembrane region" description="Helical" evidence="6">
    <location>
        <begin position="188"/>
        <end position="209"/>
    </location>
</feature>
<feature type="transmembrane region" description="Helical" evidence="6">
    <location>
        <begin position="97"/>
        <end position="123"/>
    </location>
</feature>
<evidence type="ECO:0000256" key="2">
    <source>
        <dbReference type="ARBA" id="ARBA00022692"/>
    </source>
</evidence>
<dbReference type="PANTHER" id="PTHR33048">
    <property type="entry name" value="PTH11-LIKE INTEGRAL MEMBRANE PROTEIN (AFU_ORTHOLOGUE AFUA_5G11245)"/>
    <property type="match status" value="1"/>
</dbReference>
<organism evidence="8 9">
    <name type="scientific">Fonsecaea multimorphosa CBS 102226</name>
    <dbReference type="NCBI Taxonomy" id="1442371"/>
    <lineage>
        <taxon>Eukaryota</taxon>
        <taxon>Fungi</taxon>
        <taxon>Dikarya</taxon>
        <taxon>Ascomycota</taxon>
        <taxon>Pezizomycotina</taxon>
        <taxon>Eurotiomycetes</taxon>
        <taxon>Chaetothyriomycetidae</taxon>
        <taxon>Chaetothyriales</taxon>
        <taxon>Herpotrichiellaceae</taxon>
        <taxon>Fonsecaea</taxon>
    </lineage>
</organism>
<reference evidence="8 9" key="1">
    <citation type="submission" date="2015-01" db="EMBL/GenBank/DDBJ databases">
        <title>The Genome Sequence of Fonsecaea multimorphosa CBS 102226.</title>
        <authorList>
            <consortium name="The Broad Institute Genomics Platform"/>
            <person name="Cuomo C."/>
            <person name="de Hoog S."/>
            <person name="Gorbushina A."/>
            <person name="Stielow B."/>
            <person name="Teixiera M."/>
            <person name="Abouelleil A."/>
            <person name="Chapman S.B."/>
            <person name="Priest M."/>
            <person name="Young S.K."/>
            <person name="Wortman J."/>
            <person name="Nusbaum C."/>
            <person name="Birren B."/>
        </authorList>
    </citation>
    <scope>NUCLEOTIDE SEQUENCE [LARGE SCALE GENOMIC DNA]</scope>
    <source>
        <strain evidence="8 9">CBS 102226</strain>
    </source>
</reference>